<reference evidence="1" key="1">
    <citation type="submission" date="2018-02" db="EMBL/GenBank/DDBJ databases">
        <title>Rhizophora mucronata_Transcriptome.</title>
        <authorList>
            <person name="Meera S.P."/>
            <person name="Sreeshan A."/>
            <person name="Augustine A."/>
        </authorList>
    </citation>
    <scope>NUCLEOTIDE SEQUENCE</scope>
    <source>
        <tissue evidence="1">Leaf</tissue>
    </source>
</reference>
<accession>A0A2P2N2M6</accession>
<protein>
    <submittedName>
        <fullName evidence="1">Uncharacterized protein</fullName>
    </submittedName>
</protein>
<name>A0A2P2N2M6_RHIMU</name>
<proteinExistence type="predicted"/>
<organism evidence="1">
    <name type="scientific">Rhizophora mucronata</name>
    <name type="common">Asiatic mangrove</name>
    <dbReference type="NCBI Taxonomy" id="61149"/>
    <lineage>
        <taxon>Eukaryota</taxon>
        <taxon>Viridiplantae</taxon>
        <taxon>Streptophyta</taxon>
        <taxon>Embryophyta</taxon>
        <taxon>Tracheophyta</taxon>
        <taxon>Spermatophyta</taxon>
        <taxon>Magnoliopsida</taxon>
        <taxon>eudicotyledons</taxon>
        <taxon>Gunneridae</taxon>
        <taxon>Pentapetalae</taxon>
        <taxon>rosids</taxon>
        <taxon>fabids</taxon>
        <taxon>Malpighiales</taxon>
        <taxon>Rhizophoraceae</taxon>
        <taxon>Rhizophora</taxon>
    </lineage>
</organism>
<dbReference type="EMBL" id="GGEC01056233">
    <property type="protein sequence ID" value="MBX36717.1"/>
    <property type="molecule type" value="Transcribed_RNA"/>
</dbReference>
<dbReference type="AlphaFoldDB" id="A0A2P2N2M6"/>
<evidence type="ECO:0000313" key="1">
    <source>
        <dbReference type="EMBL" id="MBX36717.1"/>
    </source>
</evidence>
<sequence length="57" mass="6518">MVSKGTHLNITHKHFIHIAATQSKIHLTTSRSNIIKDRHGKTWSGKRKGLMRTNQTI</sequence>